<comment type="similarity">
    <text evidence="2 12">Belongs to the ApbE family.</text>
</comment>
<evidence type="ECO:0000256" key="8">
    <source>
        <dbReference type="ARBA" id="ARBA00022827"/>
    </source>
</evidence>
<dbReference type="RefSeq" id="WP_407348865.1">
    <property type="nucleotide sequence ID" value="NZ_CP136864.1"/>
</dbReference>
<evidence type="ECO:0000256" key="10">
    <source>
        <dbReference type="ARBA" id="ARBA00031306"/>
    </source>
</evidence>
<dbReference type="EMBL" id="CP136864">
    <property type="protein sequence ID" value="WOJ94229.1"/>
    <property type="molecule type" value="Genomic_DNA"/>
</dbReference>
<keyword evidence="5 12" id="KW-0285">Flavoprotein</keyword>
<accession>A0ABZ0I5X2</accession>
<dbReference type="PANTHER" id="PTHR30040:SF2">
    <property type="entry name" value="FAD:PROTEIN FMN TRANSFERASE"/>
    <property type="match status" value="1"/>
</dbReference>
<evidence type="ECO:0000256" key="4">
    <source>
        <dbReference type="ARBA" id="ARBA00016337"/>
    </source>
</evidence>
<dbReference type="PANTHER" id="PTHR30040">
    <property type="entry name" value="THIAMINE BIOSYNTHESIS LIPOPROTEIN APBE"/>
    <property type="match status" value="1"/>
</dbReference>
<evidence type="ECO:0000256" key="9">
    <source>
        <dbReference type="ARBA" id="ARBA00022842"/>
    </source>
</evidence>
<dbReference type="Gene3D" id="3.10.520.10">
    <property type="entry name" value="ApbE-like domains"/>
    <property type="match status" value="1"/>
</dbReference>
<evidence type="ECO:0000313" key="14">
    <source>
        <dbReference type="Proteomes" id="UP001626537"/>
    </source>
</evidence>
<protein>
    <recommendedName>
        <fullName evidence="4 12">FAD:protein FMN transferase</fullName>
        <ecNumber evidence="3 12">2.7.1.180</ecNumber>
    </recommendedName>
    <alternativeName>
        <fullName evidence="10 12">Flavin transferase</fullName>
    </alternativeName>
</protein>
<organism evidence="13 14">
    <name type="scientific">Congregibacter variabilis</name>
    <dbReference type="NCBI Taxonomy" id="3081200"/>
    <lineage>
        <taxon>Bacteria</taxon>
        <taxon>Pseudomonadati</taxon>
        <taxon>Pseudomonadota</taxon>
        <taxon>Gammaproteobacteria</taxon>
        <taxon>Cellvibrionales</taxon>
        <taxon>Halieaceae</taxon>
        <taxon>Congregibacter</taxon>
    </lineage>
</organism>
<evidence type="ECO:0000256" key="5">
    <source>
        <dbReference type="ARBA" id="ARBA00022630"/>
    </source>
</evidence>
<dbReference type="InterPro" id="IPR024932">
    <property type="entry name" value="ApbE"/>
</dbReference>
<keyword evidence="8 12" id="KW-0274">FAD</keyword>
<keyword evidence="6 12" id="KW-0808">Transferase</keyword>
<evidence type="ECO:0000256" key="1">
    <source>
        <dbReference type="ARBA" id="ARBA00001946"/>
    </source>
</evidence>
<comment type="catalytic activity">
    <reaction evidence="11 12">
        <text>L-threonyl-[protein] + FAD = FMN-L-threonyl-[protein] + AMP + H(+)</text>
        <dbReference type="Rhea" id="RHEA:36847"/>
        <dbReference type="Rhea" id="RHEA-COMP:11060"/>
        <dbReference type="Rhea" id="RHEA-COMP:11061"/>
        <dbReference type="ChEBI" id="CHEBI:15378"/>
        <dbReference type="ChEBI" id="CHEBI:30013"/>
        <dbReference type="ChEBI" id="CHEBI:57692"/>
        <dbReference type="ChEBI" id="CHEBI:74257"/>
        <dbReference type="ChEBI" id="CHEBI:456215"/>
        <dbReference type="EC" id="2.7.1.180"/>
    </reaction>
</comment>
<sequence>MGTSWSVIYAADESGQVGDLGPVSPQDLQLLIERELEAINQSLSTYIPDSEISIVNALRTEAPVQLSQRFAEVLDAALLVGQLTEGAYDVTVGPLIELWGFGATLRAASPPEAVEISAAMDLVGSDRLSWDSNSAILSRPPGVRIDLSSIAKGYAVDQLTEVLTERGITNSLVEIGGELRASGQRPEGGPWRLAVESPDPAQARFIEALSISNAAVATSGDYRNYFEYQGRRYSHLVDPRSGYPVAHDLVSVTVIDPLCIKADALATALLVLGLEKAMQLAEEAGLAAHFVARGNEALEVHYTTAFDTYRQSAQAAHTP</sequence>
<dbReference type="SUPFAM" id="SSF143631">
    <property type="entry name" value="ApbE-like"/>
    <property type="match status" value="1"/>
</dbReference>
<gene>
    <name evidence="13" type="ORF">R0135_03455</name>
</gene>
<evidence type="ECO:0000256" key="2">
    <source>
        <dbReference type="ARBA" id="ARBA00008282"/>
    </source>
</evidence>
<keyword evidence="14" id="KW-1185">Reference proteome</keyword>
<dbReference type="InterPro" id="IPR003374">
    <property type="entry name" value="ApbE-like_sf"/>
</dbReference>
<dbReference type="Proteomes" id="UP001626537">
    <property type="component" value="Chromosome"/>
</dbReference>
<evidence type="ECO:0000256" key="7">
    <source>
        <dbReference type="ARBA" id="ARBA00022723"/>
    </source>
</evidence>
<reference evidence="13 14" key="1">
    <citation type="submission" date="2023-10" db="EMBL/GenBank/DDBJ databases">
        <title>Two novel species belonging to the OM43/NOR5 clade.</title>
        <authorList>
            <person name="Park M."/>
        </authorList>
    </citation>
    <scope>NUCLEOTIDE SEQUENCE [LARGE SCALE GENOMIC DNA]</scope>
    <source>
        <strain evidence="13 14">IMCC43200</strain>
    </source>
</reference>
<dbReference type="GO" id="GO:0016740">
    <property type="term" value="F:transferase activity"/>
    <property type="evidence" value="ECO:0007669"/>
    <property type="project" value="UniProtKB-KW"/>
</dbReference>
<dbReference type="PIRSF" id="PIRSF006268">
    <property type="entry name" value="ApbE"/>
    <property type="match status" value="1"/>
</dbReference>
<evidence type="ECO:0000256" key="6">
    <source>
        <dbReference type="ARBA" id="ARBA00022679"/>
    </source>
</evidence>
<name>A0ABZ0I5X2_9GAMM</name>
<evidence type="ECO:0000256" key="12">
    <source>
        <dbReference type="PIRNR" id="PIRNR006268"/>
    </source>
</evidence>
<evidence type="ECO:0000313" key="13">
    <source>
        <dbReference type="EMBL" id="WOJ94229.1"/>
    </source>
</evidence>
<dbReference type="EC" id="2.7.1.180" evidence="3 12"/>
<proteinExistence type="inferred from homology"/>
<comment type="cofactor">
    <cofactor evidence="1">
        <name>Mg(2+)</name>
        <dbReference type="ChEBI" id="CHEBI:18420"/>
    </cofactor>
</comment>
<evidence type="ECO:0000256" key="11">
    <source>
        <dbReference type="ARBA" id="ARBA00048540"/>
    </source>
</evidence>
<keyword evidence="9 12" id="KW-0460">Magnesium</keyword>
<evidence type="ECO:0000256" key="3">
    <source>
        <dbReference type="ARBA" id="ARBA00011955"/>
    </source>
</evidence>
<dbReference type="Pfam" id="PF02424">
    <property type="entry name" value="ApbE"/>
    <property type="match status" value="1"/>
</dbReference>
<keyword evidence="7 12" id="KW-0479">Metal-binding</keyword>